<dbReference type="EMBL" id="AGNL01004434">
    <property type="protein sequence ID" value="EJK73527.1"/>
    <property type="molecule type" value="Genomic_DNA"/>
</dbReference>
<dbReference type="AlphaFoldDB" id="K0TNH2"/>
<feature type="compositionally biased region" description="Acidic residues" evidence="1">
    <location>
        <begin position="57"/>
        <end position="67"/>
    </location>
</feature>
<comment type="caution">
    <text evidence="2">The sequence shown here is derived from an EMBL/GenBank/DDBJ whole genome shotgun (WGS) entry which is preliminary data.</text>
</comment>
<organism evidence="2 3">
    <name type="scientific">Thalassiosira oceanica</name>
    <name type="common">Marine diatom</name>
    <dbReference type="NCBI Taxonomy" id="159749"/>
    <lineage>
        <taxon>Eukaryota</taxon>
        <taxon>Sar</taxon>
        <taxon>Stramenopiles</taxon>
        <taxon>Ochrophyta</taxon>
        <taxon>Bacillariophyta</taxon>
        <taxon>Coscinodiscophyceae</taxon>
        <taxon>Thalassiosirophycidae</taxon>
        <taxon>Thalassiosirales</taxon>
        <taxon>Thalassiosiraceae</taxon>
        <taxon>Thalassiosira</taxon>
    </lineage>
</organism>
<reference evidence="2 3" key="1">
    <citation type="journal article" date="2012" name="Genome Biol.">
        <title>Genome and low-iron response of an oceanic diatom adapted to chronic iron limitation.</title>
        <authorList>
            <person name="Lommer M."/>
            <person name="Specht M."/>
            <person name="Roy A.S."/>
            <person name="Kraemer L."/>
            <person name="Andreson R."/>
            <person name="Gutowska M.A."/>
            <person name="Wolf J."/>
            <person name="Bergner S.V."/>
            <person name="Schilhabel M.B."/>
            <person name="Klostermeier U.C."/>
            <person name="Beiko R.G."/>
            <person name="Rosenstiel P."/>
            <person name="Hippler M."/>
            <person name="Laroche J."/>
        </authorList>
    </citation>
    <scope>NUCLEOTIDE SEQUENCE [LARGE SCALE GENOMIC DNA]</scope>
    <source>
        <strain evidence="2 3">CCMP1005</strain>
    </source>
</reference>
<name>K0TNH2_THAOC</name>
<feature type="non-terminal residue" evidence="2">
    <location>
        <position position="1"/>
    </location>
</feature>
<protein>
    <submittedName>
        <fullName evidence="2">Uncharacterized protein</fullName>
    </submittedName>
</protein>
<accession>K0TNH2</accession>
<evidence type="ECO:0000256" key="1">
    <source>
        <dbReference type="SAM" id="MobiDB-lite"/>
    </source>
</evidence>
<proteinExistence type="predicted"/>
<evidence type="ECO:0000313" key="3">
    <source>
        <dbReference type="Proteomes" id="UP000266841"/>
    </source>
</evidence>
<dbReference type="Proteomes" id="UP000266841">
    <property type="component" value="Unassembled WGS sequence"/>
</dbReference>
<gene>
    <name evidence="2" type="ORF">THAOC_04844</name>
</gene>
<sequence>DDGESAPRGRKRQAYSLSGDGDSDGSEGGRGSSPSEGSHLSFDGGEDDFEPGHGHDDVDDCHEESPEDNTGGARAERKAGGEATQYLREFGIFPRLQHYPDDKKDRAKAEELTKGMKAQAKENYGKNPHGDSQTSPLRTACVIYVWAKDGELALVNKNGEKVKSTGKWVVVRVCGVKQCHAAIRCDGNLLVNVQKGAILYSPTAKVGGMKIPENQKVIKVLVAATKVDKAEFESVEEKYHIADQVAADRLLHEAVVFKTSLINEDSRQIITNLDGNILGKYGSLTALNISKSFFGITSAQLKADVPFATNKSIRDLECACTSEGRRFLFIRNGEPQFIIQSYDEDDHGEWSKIEVGDRNGAHGLIPKKKIEEWRDMTKRTVGGQSLGGVYALDESRKVQEYKNSWKPFGNPSRDYTVGELKSAGREGIELKGRTYVHATQCDEKIYIIGEILPLEAVVQP</sequence>
<evidence type="ECO:0000313" key="2">
    <source>
        <dbReference type="EMBL" id="EJK73527.1"/>
    </source>
</evidence>
<feature type="region of interest" description="Disordered" evidence="1">
    <location>
        <begin position="1"/>
        <end position="80"/>
    </location>
</feature>
<keyword evidence="3" id="KW-1185">Reference proteome</keyword>